<accession>A0A8T2V4X2</accession>
<dbReference type="PANTHER" id="PTHR36888">
    <property type="entry name" value="TETRATRICOPEPTIDE-LIKE HELICAL DOMAIN-CONTAINING PROTEIN-RELATED"/>
    <property type="match status" value="1"/>
</dbReference>
<comment type="caution">
    <text evidence="1">The sequence shown here is derived from an EMBL/GenBank/DDBJ whole genome shotgun (WGS) entry which is preliminary data.</text>
</comment>
<proteinExistence type="predicted"/>
<dbReference type="OrthoDB" id="552664at2759"/>
<evidence type="ECO:0000313" key="2">
    <source>
        <dbReference type="Proteomes" id="UP000825935"/>
    </source>
</evidence>
<dbReference type="PANTHER" id="PTHR36888:SF2">
    <property type="entry name" value="TETRATRICOPEPTIDE REPEAT (TPR)-LIKE SUPERFAMILY PROTEIN"/>
    <property type="match status" value="1"/>
</dbReference>
<evidence type="ECO:0000313" key="1">
    <source>
        <dbReference type="EMBL" id="KAH7443517.1"/>
    </source>
</evidence>
<protein>
    <submittedName>
        <fullName evidence="1">Uncharacterized protein</fullName>
    </submittedName>
</protein>
<gene>
    <name evidence="1" type="ORF">KP509_02G038300</name>
</gene>
<dbReference type="AlphaFoldDB" id="A0A8T2V4X2"/>
<keyword evidence="2" id="KW-1185">Reference proteome</keyword>
<sequence>MMGINRRYAPGAMLNWGFALKERSRLRPANSTERISLLQQAKQLLWMHYDCSLMMRKFRVLCDM</sequence>
<organism evidence="1 2">
    <name type="scientific">Ceratopteris richardii</name>
    <name type="common">Triangle waterfern</name>
    <dbReference type="NCBI Taxonomy" id="49495"/>
    <lineage>
        <taxon>Eukaryota</taxon>
        <taxon>Viridiplantae</taxon>
        <taxon>Streptophyta</taxon>
        <taxon>Embryophyta</taxon>
        <taxon>Tracheophyta</taxon>
        <taxon>Polypodiopsida</taxon>
        <taxon>Polypodiidae</taxon>
        <taxon>Polypodiales</taxon>
        <taxon>Pteridineae</taxon>
        <taxon>Pteridaceae</taxon>
        <taxon>Parkerioideae</taxon>
        <taxon>Ceratopteris</taxon>
    </lineage>
</organism>
<name>A0A8T2V4X2_CERRI</name>
<reference evidence="1" key="1">
    <citation type="submission" date="2021-08" db="EMBL/GenBank/DDBJ databases">
        <title>WGS assembly of Ceratopteris richardii.</title>
        <authorList>
            <person name="Marchant D.B."/>
            <person name="Chen G."/>
            <person name="Jenkins J."/>
            <person name="Shu S."/>
            <person name="Leebens-Mack J."/>
            <person name="Grimwood J."/>
            <person name="Schmutz J."/>
            <person name="Soltis P."/>
            <person name="Soltis D."/>
            <person name="Chen Z.-H."/>
        </authorList>
    </citation>
    <scope>NUCLEOTIDE SEQUENCE</scope>
    <source>
        <strain evidence="1">Whitten #5841</strain>
        <tissue evidence="1">Leaf</tissue>
    </source>
</reference>
<dbReference type="EMBL" id="CM035407">
    <property type="protein sequence ID" value="KAH7443517.1"/>
    <property type="molecule type" value="Genomic_DNA"/>
</dbReference>
<dbReference type="Proteomes" id="UP000825935">
    <property type="component" value="Chromosome 2"/>
</dbReference>